<name>A0A015Y7R3_BACFG</name>
<protein>
    <recommendedName>
        <fullName evidence="2">HU domain-containing protein</fullName>
    </recommendedName>
</protein>
<keyword evidence="1" id="KW-0238">DNA-binding</keyword>
<sequence>MSGLYYNLALRNSDLRDKDSEKLYYCVLKNRGMVDQDTFVNYLSQITGIKEAICLGVLSKLGAAVINYLKDGQSVDIPHLGTFNLTASSTGVKTLDEAKASQIKAINLRFSAKEETDLVLSRCALTRSVSLTNTNDVIKEKDPSGEIVDDPTA</sequence>
<dbReference type="Pfam" id="PF18291">
    <property type="entry name" value="HU-HIG"/>
    <property type="match status" value="1"/>
</dbReference>
<dbReference type="InterPro" id="IPR041607">
    <property type="entry name" value="HU-HIG"/>
</dbReference>
<dbReference type="SUPFAM" id="SSF47729">
    <property type="entry name" value="IHF-like DNA-binding proteins"/>
    <property type="match status" value="1"/>
</dbReference>
<dbReference type="Proteomes" id="UP000022272">
    <property type="component" value="Unassembled WGS sequence"/>
</dbReference>
<evidence type="ECO:0000313" key="4">
    <source>
        <dbReference type="Proteomes" id="UP000022272"/>
    </source>
</evidence>
<dbReference type="RefSeq" id="WP_005791311.1">
    <property type="nucleotide sequence ID" value="NZ_JGDM01000099.1"/>
</dbReference>
<dbReference type="InterPro" id="IPR010992">
    <property type="entry name" value="IHF-like_DNA-bd_dom_sf"/>
</dbReference>
<dbReference type="PATRIC" id="fig|1339280.3.peg.4184"/>
<evidence type="ECO:0000313" key="3">
    <source>
        <dbReference type="EMBL" id="EXZ42500.1"/>
    </source>
</evidence>
<evidence type="ECO:0000259" key="2">
    <source>
        <dbReference type="Pfam" id="PF18291"/>
    </source>
</evidence>
<dbReference type="GO" id="GO:0003677">
    <property type="term" value="F:DNA binding"/>
    <property type="evidence" value="ECO:0007669"/>
    <property type="project" value="UniProtKB-KW"/>
</dbReference>
<feature type="domain" description="HU" evidence="2">
    <location>
        <begin position="4"/>
        <end position="116"/>
    </location>
</feature>
<organism evidence="3 4">
    <name type="scientific">Bacteroides fragilis str. 2-F-2 #4</name>
    <dbReference type="NCBI Taxonomy" id="1339280"/>
    <lineage>
        <taxon>Bacteria</taxon>
        <taxon>Pseudomonadati</taxon>
        <taxon>Bacteroidota</taxon>
        <taxon>Bacteroidia</taxon>
        <taxon>Bacteroidales</taxon>
        <taxon>Bacteroidaceae</taxon>
        <taxon>Bacteroides</taxon>
    </lineage>
</organism>
<dbReference type="EMBL" id="JGDM01000099">
    <property type="protein sequence ID" value="EXZ42500.1"/>
    <property type="molecule type" value="Genomic_DNA"/>
</dbReference>
<evidence type="ECO:0000256" key="1">
    <source>
        <dbReference type="ARBA" id="ARBA00023125"/>
    </source>
</evidence>
<accession>A0A015Y7R3</accession>
<reference evidence="3 4" key="1">
    <citation type="submission" date="2014-02" db="EMBL/GenBank/DDBJ databases">
        <authorList>
            <person name="Sears C."/>
            <person name="Carroll K."/>
            <person name="Sack B.R."/>
            <person name="Qadri F."/>
            <person name="Myers L.L."/>
            <person name="Chung G.-T."/>
            <person name="Escheverria P."/>
            <person name="Fraser C.M."/>
            <person name="Sadzewicz L."/>
            <person name="Shefchek K.A."/>
            <person name="Tallon L."/>
            <person name="Das S.P."/>
            <person name="Daugherty S."/>
            <person name="Mongodin E.F."/>
        </authorList>
    </citation>
    <scope>NUCLEOTIDE SEQUENCE [LARGE SCALE GENOMIC DNA]</scope>
    <source>
        <strain evidence="3 4">2-F-2 #4</strain>
    </source>
</reference>
<proteinExistence type="predicted"/>
<gene>
    <name evidence="3" type="ORF">M076_4370</name>
</gene>
<dbReference type="AlphaFoldDB" id="A0A015Y7R3"/>
<comment type="caution">
    <text evidence="3">The sequence shown here is derived from an EMBL/GenBank/DDBJ whole genome shotgun (WGS) entry which is preliminary data.</text>
</comment>
<dbReference type="GeneID" id="60366003"/>